<keyword evidence="3" id="KW-1185">Reference proteome</keyword>
<dbReference type="Proteomes" id="UP000663829">
    <property type="component" value="Unassembled WGS sequence"/>
</dbReference>
<dbReference type="EMBL" id="CAJNOQ010013200">
    <property type="protein sequence ID" value="CAF1316549.1"/>
    <property type="molecule type" value="Genomic_DNA"/>
</dbReference>
<evidence type="ECO:0000313" key="2">
    <source>
        <dbReference type="EMBL" id="CAF4158755.1"/>
    </source>
</evidence>
<evidence type="ECO:0000313" key="3">
    <source>
        <dbReference type="Proteomes" id="UP000663829"/>
    </source>
</evidence>
<gene>
    <name evidence="1" type="ORF">GPM918_LOCUS29261</name>
    <name evidence="2" type="ORF">SRO942_LOCUS29826</name>
</gene>
<name>A0A815ELW9_9BILA</name>
<accession>A0A815ELW9</accession>
<protein>
    <submittedName>
        <fullName evidence="1">Uncharacterized protein</fullName>
    </submittedName>
</protein>
<comment type="caution">
    <text evidence="1">The sequence shown here is derived from an EMBL/GenBank/DDBJ whole genome shotgun (WGS) entry which is preliminary data.</text>
</comment>
<evidence type="ECO:0000313" key="1">
    <source>
        <dbReference type="EMBL" id="CAF1316549.1"/>
    </source>
</evidence>
<dbReference type="AlphaFoldDB" id="A0A815ELW9"/>
<dbReference type="EMBL" id="CAJOBC010045409">
    <property type="protein sequence ID" value="CAF4158755.1"/>
    <property type="molecule type" value="Genomic_DNA"/>
</dbReference>
<proteinExistence type="predicted"/>
<dbReference type="Proteomes" id="UP000681722">
    <property type="component" value="Unassembled WGS sequence"/>
</dbReference>
<organism evidence="1 3">
    <name type="scientific">Didymodactylos carnosus</name>
    <dbReference type="NCBI Taxonomy" id="1234261"/>
    <lineage>
        <taxon>Eukaryota</taxon>
        <taxon>Metazoa</taxon>
        <taxon>Spiralia</taxon>
        <taxon>Gnathifera</taxon>
        <taxon>Rotifera</taxon>
        <taxon>Eurotatoria</taxon>
        <taxon>Bdelloidea</taxon>
        <taxon>Philodinida</taxon>
        <taxon>Philodinidae</taxon>
        <taxon>Didymodactylos</taxon>
    </lineage>
</organism>
<reference evidence="1" key="1">
    <citation type="submission" date="2021-02" db="EMBL/GenBank/DDBJ databases">
        <authorList>
            <person name="Nowell W R."/>
        </authorList>
    </citation>
    <scope>NUCLEOTIDE SEQUENCE</scope>
</reference>
<sequence length="173" mass="19707">MWKASVRSSGYQISVRDAACKFCSMTTTATDNGKIGTICDLDDGAVKRELRCDGKNFSFDCPTGYQRSSDDAGVGFCYKVDPTINDSKEVTRYTLKRANVQEQENDDKEMIIEICEHCDVKGFFWEKFELHHFPSDTQELSVSIAASYYDDKLILQIDNYRQSGVNREVFVDQ</sequence>